<proteinExistence type="predicted"/>
<dbReference type="eggNOG" id="KOG3783">
    <property type="taxonomic scope" value="Eukaryota"/>
</dbReference>
<dbReference type="RefSeq" id="XP_013018994.1">
    <property type="nucleotide sequence ID" value="XM_013163540.1"/>
</dbReference>
<gene>
    <name evidence="2" type="ORF">SOCG_01120</name>
</gene>
<evidence type="ECO:0000256" key="1">
    <source>
        <dbReference type="SAM" id="Coils"/>
    </source>
</evidence>
<organism evidence="2 3">
    <name type="scientific">Schizosaccharomyces octosporus (strain yFS286)</name>
    <name type="common">Fission yeast</name>
    <name type="synonym">Octosporomyces octosporus</name>
    <dbReference type="NCBI Taxonomy" id="483514"/>
    <lineage>
        <taxon>Eukaryota</taxon>
        <taxon>Fungi</taxon>
        <taxon>Dikarya</taxon>
        <taxon>Ascomycota</taxon>
        <taxon>Taphrinomycotina</taxon>
        <taxon>Schizosaccharomycetes</taxon>
        <taxon>Schizosaccharomycetales</taxon>
        <taxon>Schizosaccharomycetaceae</taxon>
        <taxon>Schizosaccharomyces</taxon>
    </lineage>
</organism>
<dbReference type="PANTHER" id="PTHR31859">
    <property type="entry name" value="TETRATRICOPEPTIDE REPEAT PROTEIN 39 FAMILY MEMBER"/>
    <property type="match status" value="1"/>
</dbReference>
<accession>S9R4U1</accession>
<evidence type="ECO:0000313" key="2">
    <source>
        <dbReference type="EMBL" id="EPX73370.1"/>
    </source>
</evidence>
<dbReference type="OrthoDB" id="2154985at2759"/>
<dbReference type="GO" id="GO:0005634">
    <property type="term" value="C:nucleus"/>
    <property type="evidence" value="ECO:0007669"/>
    <property type="project" value="TreeGrafter"/>
</dbReference>
<dbReference type="OMA" id="CCMLQHA"/>
<dbReference type="Pfam" id="PF10300">
    <property type="entry name" value="Iml2-TPR_39"/>
    <property type="match status" value="1"/>
</dbReference>
<name>S9R4U1_SCHOY</name>
<protein>
    <recommendedName>
        <fullName evidence="4">Eukaryotic protein</fullName>
    </recommendedName>
</protein>
<sequence length="587" mass="67607">MVNFGKFVPELPNRKEKQLKNEVGKEDYIGVLEKVMIDFDCVINDDYKTLKPKLEEDSIEMDTLESSQNFYVALLGLEPKVVHLARDIIERTEQRFEELRKTVEDTSDTCGNYPPGSEVQVIYSLLSLMDTVLGFMSGSLLESMKATYRLRTTHSSFSKLLENVRKVKQEKESGIKNVKNNADMFLDEIVESGAMAGYGILNFLVSMFPSSYSKVISFICFNPNRNEALEGLWKSAMYNNALGAISLVTIFTFYGMIQPIASISPPYYNSELRRLENQIQNCKARYRKSLLWQLMELKISLLTENPWNAIKIGNQTVTATAQQLINLQGFDMAMACICVRDFKIAAKQFLILEESNDWFRGLNRFLAGCCMLQHANELEKIKNADPKEYNAFIEDGADLLVNSLSVLQEKDRKSLLPMEKFSIRKILKWERKAKTENKPLYKVISVPPYLQFLYAFVVCTLGFHKYSESYKRDLLEVTCYEENDSALRDFLLAVIERMQKNYTSSNARLRKLLQLNQASSSTGDNDFWIIPYAHYELAASHWFEYGMKEELEIRRLIKKAESFQGYDLEERMGLLAKIAYQTLDSAK</sequence>
<reference evidence="2 3" key="1">
    <citation type="journal article" date="2011" name="Science">
        <title>Comparative functional genomics of the fission yeasts.</title>
        <authorList>
            <person name="Rhind N."/>
            <person name="Chen Z."/>
            <person name="Yassour M."/>
            <person name="Thompson D.A."/>
            <person name="Haas B.J."/>
            <person name="Habib N."/>
            <person name="Wapinski I."/>
            <person name="Roy S."/>
            <person name="Lin M.F."/>
            <person name="Heiman D.I."/>
            <person name="Young S.K."/>
            <person name="Furuya K."/>
            <person name="Guo Y."/>
            <person name="Pidoux A."/>
            <person name="Chen H.M."/>
            <person name="Robbertse B."/>
            <person name="Goldberg J.M."/>
            <person name="Aoki K."/>
            <person name="Bayne E.H."/>
            <person name="Berlin A.M."/>
            <person name="Desjardins C.A."/>
            <person name="Dobbs E."/>
            <person name="Dukaj L."/>
            <person name="Fan L."/>
            <person name="FitzGerald M.G."/>
            <person name="French C."/>
            <person name="Gujja S."/>
            <person name="Hansen K."/>
            <person name="Keifenheim D."/>
            <person name="Levin J.Z."/>
            <person name="Mosher R.A."/>
            <person name="Mueller C.A."/>
            <person name="Pfiffner J."/>
            <person name="Priest M."/>
            <person name="Russ C."/>
            <person name="Smialowska A."/>
            <person name="Swoboda P."/>
            <person name="Sykes S.M."/>
            <person name="Vaughn M."/>
            <person name="Vengrova S."/>
            <person name="Yoder R."/>
            <person name="Zeng Q."/>
            <person name="Allshire R."/>
            <person name="Baulcombe D."/>
            <person name="Birren B.W."/>
            <person name="Brown W."/>
            <person name="Ekwall K."/>
            <person name="Kellis M."/>
            <person name="Leatherwood J."/>
            <person name="Levin H."/>
            <person name="Margalit H."/>
            <person name="Martienssen R."/>
            <person name="Nieduszynski C.A."/>
            <person name="Spatafora J.W."/>
            <person name="Friedman N."/>
            <person name="Dalgaard J.Z."/>
            <person name="Baumann P."/>
            <person name="Niki H."/>
            <person name="Regev A."/>
            <person name="Nusbaum C."/>
        </authorList>
    </citation>
    <scope>NUCLEOTIDE SEQUENCE [LARGE SCALE GENOMIC DNA]</scope>
    <source>
        <strain evidence="3">yFS286</strain>
    </source>
</reference>
<dbReference type="GO" id="GO:0005829">
    <property type="term" value="C:cytosol"/>
    <property type="evidence" value="ECO:0007669"/>
    <property type="project" value="TreeGrafter"/>
</dbReference>
<dbReference type="GO" id="GO:0005741">
    <property type="term" value="C:mitochondrial outer membrane"/>
    <property type="evidence" value="ECO:0007669"/>
    <property type="project" value="TreeGrafter"/>
</dbReference>
<keyword evidence="3" id="KW-1185">Reference proteome</keyword>
<evidence type="ECO:0008006" key="4">
    <source>
        <dbReference type="Google" id="ProtNLM"/>
    </source>
</evidence>
<dbReference type="VEuPathDB" id="FungiDB:SOCG_01120"/>
<dbReference type="Proteomes" id="UP000016088">
    <property type="component" value="Unassembled WGS sequence"/>
</dbReference>
<feature type="coiled-coil region" evidence="1">
    <location>
        <begin position="82"/>
        <end position="109"/>
    </location>
</feature>
<dbReference type="AlphaFoldDB" id="S9R4U1"/>
<dbReference type="HOGENOM" id="CLU_464729_0_0_1"/>
<dbReference type="EMBL" id="KE503207">
    <property type="protein sequence ID" value="EPX73370.1"/>
    <property type="molecule type" value="Genomic_DNA"/>
</dbReference>
<dbReference type="GeneID" id="25030104"/>
<evidence type="ECO:0000313" key="3">
    <source>
        <dbReference type="Proteomes" id="UP000016088"/>
    </source>
</evidence>
<dbReference type="InterPro" id="IPR019412">
    <property type="entry name" value="IML2/TPR_39"/>
</dbReference>
<keyword evidence="1" id="KW-0175">Coiled coil</keyword>
<dbReference type="PANTHER" id="PTHR31859:SF1">
    <property type="entry name" value="TETRATRICOPEPTIDE REPEAT PROTEIN 39C"/>
    <property type="match status" value="1"/>
</dbReference>